<dbReference type="Pfam" id="PF00512">
    <property type="entry name" value="HisKA"/>
    <property type="match status" value="1"/>
</dbReference>
<dbReference type="InterPro" id="IPR003594">
    <property type="entry name" value="HATPase_dom"/>
</dbReference>
<name>A0ABY6AX00_9BURK</name>
<evidence type="ECO:0000313" key="11">
    <source>
        <dbReference type="EMBL" id="UXH77407.1"/>
    </source>
</evidence>
<sequence>METAPFSETSEAWRRLVDHVPSMLAYWDRHLLCRFANRAYETWFGADPDRLIGTSLRDLLGPTLYALNEPYIQAALRGEEQTFERVVPGPNGVNRHSLANYRPDIQNGQVEGIIVSVTEITHLKKTEASLRSAISALEEEIRRRRTAEDRLIDIQQSLAVTLASIDAGFIATDRLGRVTQMNDVSERLTGWTQSDAHGQLLWDVFMREGRDPALLAANPVDVIGDQGLTVDVVHHVVSIARDGTRTPTEVKAALTFGDDGQQRGAALVLRDRTRQLQAEIDASQLAAIVESSHDAIIGMSLDGHVKTWNSAATALFGYPLQEVIGHSVRRLIPLDRQDEALRLVSRLSRGVRTPAFESTWQSRDGRPLEVSVTVSPIHDADGVMAGASMIVRDVSDRNRTERLEAEKRQIQEASRLKSQFLANMSHELRTPLNAIIGFSELMLAGRVSPDSPKQKTFLGHIATSGRHLLQLINDLLDLSKVESGKFEFFPETISLPALVEQVSDSLHAGMDQKRIRLSLQVDNGLDAVFLDPVRFRQVLYNYLSNAIKFTPPDGEVAIRVTREEPHHFRLEVEDTGVGIAPENIHRLFTEFGQIDAGRDRQHQGTGLGLALTRRLVEAQGGQVGVRSQPGRGSVFHARLNRRHGTDAAVVPAGHPSATADRAEKPEHPEPLSQRSL</sequence>
<evidence type="ECO:0000256" key="1">
    <source>
        <dbReference type="ARBA" id="ARBA00000085"/>
    </source>
</evidence>
<dbReference type="EMBL" id="CP104562">
    <property type="protein sequence ID" value="UXH77407.1"/>
    <property type="molecule type" value="Genomic_DNA"/>
</dbReference>
<keyword evidence="12" id="KW-1185">Reference proteome</keyword>
<dbReference type="CDD" id="cd00082">
    <property type="entry name" value="HisKA"/>
    <property type="match status" value="1"/>
</dbReference>
<dbReference type="Gene3D" id="1.10.287.130">
    <property type="match status" value="1"/>
</dbReference>
<dbReference type="PANTHER" id="PTHR43047">
    <property type="entry name" value="TWO-COMPONENT HISTIDINE PROTEIN KINASE"/>
    <property type="match status" value="1"/>
</dbReference>
<dbReference type="NCBIfam" id="TIGR00229">
    <property type="entry name" value="sensory_box"/>
    <property type="match status" value="3"/>
</dbReference>
<protein>
    <recommendedName>
        <fullName evidence="2">histidine kinase</fullName>
        <ecNumber evidence="2">2.7.13.3</ecNumber>
    </recommendedName>
</protein>
<organism evidence="11 12">
    <name type="scientific">Roseateles amylovorans</name>
    <dbReference type="NCBI Taxonomy" id="2978473"/>
    <lineage>
        <taxon>Bacteria</taxon>
        <taxon>Pseudomonadati</taxon>
        <taxon>Pseudomonadota</taxon>
        <taxon>Betaproteobacteria</taxon>
        <taxon>Burkholderiales</taxon>
        <taxon>Sphaerotilaceae</taxon>
        <taxon>Roseateles</taxon>
    </lineage>
</organism>
<dbReference type="Pfam" id="PF08448">
    <property type="entry name" value="PAS_4"/>
    <property type="match status" value="1"/>
</dbReference>
<dbReference type="CDD" id="cd16922">
    <property type="entry name" value="HATPase_EvgS-ArcB-TorS-like"/>
    <property type="match status" value="1"/>
</dbReference>
<dbReference type="InterPro" id="IPR013656">
    <property type="entry name" value="PAS_4"/>
</dbReference>
<dbReference type="PRINTS" id="PR00344">
    <property type="entry name" value="BCTRLSENSOR"/>
</dbReference>
<dbReference type="InterPro" id="IPR035965">
    <property type="entry name" value="PAS-like_dom_sf"/>
</dbReference>
<evidence type="ECO:0000313" key="12">
    <source>
        <dbReference type="Proteomes" id="UP001064933"/>
    </source>
</evidence>
<dbReference type="Pfam" id="PF02518">
    <property type="entry name" value="HATPase_c"/>
    <property type="match status" value="1"/>
</dbReference>
<keyword evidence="3" id="KW-0597">Phosphoprotein</keyword>
<dbReference type="InterPro" id="IPR013767">
    <property type="entry name" value="PAS_fold"/>
</dbReference>
<feature type="domain" description="PAS" evidence="9">
    <location>
        <begin position="9"/>
        <end position="79"/>
    </location>
</feature>
<dbReference type="CDD" id="cd00130">
    <property type="entry name" value="PAS"/>
    <property type="match status" value="3"/>
</dbReference>
<reference evidence="11" key="1">
    <citation type="submission" date="2022-10" db="EMBL/GenBank/DDBJ databases">
        <title>Characterization and whole genome sequencing of a new Roseateles species, isolated from fresh water.</title>
        <authorList>
            <person name="Guliayeva D.Y."/>
            <person name="Akhremchuk A.E."/>
            <person name="Sikolenko M.A."/>
            <person name="Valentovich L.N."/>
            <person name="Sidarenka A.V."/>
        </authorList>
    </citation>
    <scope>NUCLEOTIDE SEQUENCE</scope>
    <source>
        <strain evidence="11">BIM B-1768</strain>
    </source>
</reference>
<dbReference type="SMART" id="SM00387">
    <property type="entry name" value="HATPase_c"/>
    <property type="match status" value="1"/>
</dbReference>
<gene>
    <name evidence="11" type="ORF">N4261_20750</name>
</gene>
<evidence type="ECO:0000256" key="6">
    <source>
        <dbReference type="SAM" id="Coils"/>
    </source>
</evidence>
<dbReference type="InterPro" id="IPR036097">
    <property type="entry name" value="HisK_dim/P_sf"/>
</dbReference>
<dbReference type="SMART" id="SM00388">
    <property type="entry name" value="HisKA"/>
    <property type="match status" value="1"/>
</dbReference>
<evidence type="ECO:0000256" key="3">
    <source>
        <dbReference type="ARBA" id="ARBA00022553"/>
    </source>
</evidence>
<dbReference type="PROSITE" id="PS50113">
    <property type="entry name" value="PAC"/>
    <property type="match status" value="1"/>
</dbReference>
<dbReference type="InterPro" id="IPR000700">
    <property type="entry name" value="PAS-assoc_C"/>
</dbReference>
<feature type="region of interest" description="Disordered" evidence="7">
    <location>
        <begin position="641"/>
        <end position="676"/>
    </location>
</feature>
<dbReference type="Gene3D" id="3.30.450.20">
    <property type="entry name" value="PAS domain"/>
    <property type="match status" value="3"/>
</dbReference>
<feature type="domain" description="PAS" evidence="9">
    <location>
        <begin position="154"/>
        <end position="211"/>
    </location>
</feature>
<evidence type="ECO:0000259" key="8">
    <source>
        <dbReference type="PROSITE" id="PS50109"/>
    </source>
</evidence>
<dbReference type="InterPro" id="IPR000014">
    <property type="entry name" value="PAS"/>
</dbReference>
<proteinExistence type="predicted"/>
<keyword evidence="6" id="KW-0175">Coiled coil</keyword>
<dbReference type="InterPro" id="IPR004358">
    <property type="entry name" value="Sig_transdc_His_kin-like_C"/>
</dbReference>
<dbReference type="SMART" id="SM00091">
    <property type="entry name" value="PAS"/>
    <property type="match status" value="3"/>
</dbReference>
<dbReference type="PROSITE" id="PS50109">
    <property type="entry name" value="HIS_KIN"/>
    <property type="match status" value="1"/>
</dbReference>
<dbReference type="SUPFAM" id="SSF47384">
    <property type="entry name" value="Homodimeric domain of signal transducing histidine kinase"/>
    <property type="match status" value="1"/>
</dbReference>
<feature type="domain" description="PAC" evidence="10">
    <location>
        <begin position="354"/>
        <end position="406"/>
    </location>
</feature>
<dbReference type="InterPro" id="IPR003661">
    <property type="entry name" value="HisK_dim/P_dom"/>
</dbReference>
<dbReference type="SUPFAM" id="SSF55785">
    <property type="entry name" value="PYP-like sensor domain (PAS domain)"/>
    <property type="match status" value="3"/>
</dbReference>
<feature type="coiled-coil region" evidence="6">
    <location>
        <begin position="120"/>
        <end position="157"/>
    </location>
</feature>
<evidence type="ECO:0000256" key="5">
    <source>
        <dbReference type="ARBA" id="ARBA00022777"/>
    </source>
</evidence>
<keyword evidence="5" id="KW-0418">Kinase</keyword>
<evidence type="ECO:0000259" key="10">
    <source>
        <dbReference type="PROSITE" id="PS50113"/>
    </source>
</evidence>
<comment type="catalytic activity">
    <reaction evidence="1">
        <text>ATP + protein L-histidine = ADP + protein N-phospho-L-histidine.</text>
        <dbReference type="EC" id="2.7.13.3"/>
    </reaction>
</comment>
<dbReference type="InterPro" id="IPR005467">
    <property type="entry name" value="His_kinase_dom"/>
</dbReference>
<dbReference type="RefSeq" id="WP_261757154.1">
    <property type="nucleotide sequence ID" value="NZ_CP104562.2"/>
</dbReference>
<evidence type="ECO:0000259" key="9">
    <source>
        <dbReference type="PROSITE" id="PS50112"/>
    </source>
</evidence>
<dbReference type="Proteomes" id="UP001064933">
    <property type="component" value="Chromosome"/>
</dbReference>
<evidence type="ECO:0000256" key="4">
    <source>
        <dbReference type="ARBA" id="ARBA00022679"/>
    </source>
</evidence>
<feature type="domain" description="PAS" evidence="9">
    <location>
        <begin position="281"/>
        <end position="354"/>
    </location>
</feature>
<evidence type="ECO:0000256" key="2">
    <source>
        <dbReference type="ARBA" id="ARBA00012438"/>
    </source>
</evidence>
<evidence type="ECO:0000256" key="7">
    <source>
        <dbReference type="SAM" id="MobiDB-lite"/>
    </source>
</evidence>
<dbReference type="Gene3D" id="3.30.565.10">
    <property type="entry name" value="Histidine kinase-like ATPase, C-terminal domain"/>
    <property type="match status" value="1"/>
</dbReference>
<dbReference type="Pfam" id="PF00989">
    <property type="entry name" value="PAS"/>
    <property type="match status" value="2"/>
</dbReference>
<dbReference type="InterPro" id="IPR036890">
    <property type="entry name" value="HATPase_C_sf"/>
</dbReference>
<dbReference type="PROSITE" id="PS50112">
    <property type="entry name" value="PAS"/>
    <property type="match status" value="3"/>
</dbReference>
<feature type="compositionally biased region" description="Basic and acidic residues" evidence="7">
    <location>
        <begin position="660"/>
        <end position="669"/>
    </location>
</feature>
<dbReference type="InterPro" id="IPR001610">
    <property type="entry name" value="PAC"/>
</dbReference>
<dbReference type="EC" id="2.7.13.3" evidence="2"/>
<keyword evidence="4" id="KW-0808">Transferase</keyword>
<feature type="domain" description="Histidine kinase" evidence="8">
    <location>
        <begin position="423"/>
        <end position="643"/>
    </location>
</feature>
<dbReference type="SUPFAM" id="SSF55874">
    <property type="entry name" value="ATPase domain of HSP90 chaperone/DNA topoisomerase II/histidine kinase"/>
    <property type="match status" value="1"/>
</dbReference>
<accession>A0ABY6AX00</accession>
<dbReference type="SMART" id="SM00086">
    <property type="entry name" value="PAC"/>
    <property type="match status" value="3"/>
</dbReference>